<feature type="domain" description="Cyclic nucleotide-binding" evidence="2">
    <location>
        <begin position="1"/>
        <end position="60"/>
    </location>
</feature>
<name>G2Z955_LISIP</name>
<dbReference type="EMBL" id="FR687253">
    <property type="protein sequence ID" value="CBW87145.1"/>
    <property type="molecule type" value="Genomic_DNA"/>
</dbReference>
<dbReference type="HOGENOM" id="CLU_1480336_0_0_9"/>
<organism evidence="3 4">
    <name type="scientific">Listeria ivanovii (strain ATCC BAA-678 / PAM 55)</name>
    <dbReference type="NCBI Taxonomy" id="881621"/>
    <lineage>
        <taxon>Bacteria</taxon>
        <taxon>Bacillati</taxon>
        <taxon>Bacillota</taxon>
        <taxon>Bacilli</taxon>
        <taxon>Bacillales</taxon>
        <taxon>Listeriaceae</taxon>
        <taxon>Listeria</taxon>
    </lineage>
</organism>
<dbReference type="PROSITE" id="PS50042">
    <property type="entry name" value="CNMP_BINDING_3"/>
    <property type="match status" value="1"/>
</dbReference>
<dbReference type="AlphaFoldDB" id="G2Z955"/>
<dbReference type="KEGG" id="liv:LIV_2644"/>
<dbReference type="SUPFAM" id="SSF46785">
    <property type="entry name" value="Winged helix' DNA-binding domain"/>
    <property type="match status" value="1"/>
</dbReference>
<evidence type="ECO:0000259" key="2">
    <source>
        <dbReference type="PROSITE" id="PS50042"/>
    </source>
</evidence>
<dbReference type="InterPro" id="IPR000595">
    <property type="entry name" value="cNMP-bd_dom"/>
</dbReference>
<dbReference type="InterPro" id="IPR014710">
    <property type="entry name" value="RmlC-like_jellyroll"/>
</dbReference>
<dbReference type="GeneID" id="57077669"/>
<evidence type="ECO:0000313" key="4">
    <source>
        <dbReference type="Proteomes" id="UP000001286"/>
    </source>
</evidence>
<dbReference type="RefSeq" id="WP_014093900.1">
    <property type="nucleotide sequence ID" value="NC_016011.1"/>
</dbReference>
<sequence>MEKKTVLINEGEKTNSIYYIETGIVKKTHANQTIGFQGEGSFQGMSTLIMNEEANMSSIVFETSYVIEFRRCELLEYILSMQEGWLFLFLIEKEEQRMLLEKIAQNQYHGTDRMKYILLNLASKFGVSVEGNTKLPSEFNRDSLSDYTCYSPATMTNLIKQLHREKFLAPTGRQQPLKILKE</sequence>
<accession>G2Z955</accession>
<dbReference type="eggNOG" id="COG0664">
    <property type="taxonomic scope" value="Bacteria"/>
</dbReference>
<gene>
    <name evidence="3" type="ordered locus">LIV_2644</name>
</gene>
<dbReference type="InterPro" id="IPR036390">
    <property type="entry name" value="WH_DNA-bd_sf"/>
</dbReference>
<proteinExistence type="predicted"/>
<reference evidence="3 4" key="1">
    <citation type="journal article" date="2011" name="J. Bacteriol.">
        <title>Complete genome sequence of the animal pathogen Listeria ivanovii, which provides insights into host specificities and evolution of the genus Listeria.</title>
        <authorList>
            <person name="Buchrieser C."/>
            <person name="Rusniok C."/>
            <person name="Garrido P."/>
            <person name="Hain T."/>
            <person name="Scortti M."/>
            <person name="Lampidis R."/>
            <person name="Karst U."/>
            <person name="Chakraborty T."/>
            <person name="Cossart P."/>
            <person name="Kreft J."/>
            <person name="Vazquez-Boland J.A."/>
            <person name="Goebel W."/>
            <person name="Glaser P."/>
        </authorList>
    </citation>
    <scope>NUCLEOTIDE SEQUENCE [LARGE SCALE GENOMIC DNA]</scope>
    <source>
        <strain evidence="4">ATCC BAA-678 / PAM 55</strain>
    </source>
</reference>
<keyword evidence="1" id="KW-0010">Activator</keyword>
<evidence type="ECO:0000256" key="1">
    <source>
        <dbReference type="ARBA" id="ARBA00023159"/>
    </source>
</evidence>
<dbReference type="SUPFAM" id="SSF51206">
    <property type="entry name" value="cAMP-binding domain-like"/>
    <property type="match status" value="1"/>
</dbReference>
<dbReference type="InterPro" id="IPR018490">
    <property type="entry name" value="cNMP-bd_dom_sf"/>
</dbReference>
<dbReference type="Pfam" id="PF00027">
    <property type="entry name" value="cNMP_binding"/>
    <property type="match status" value="1"/>
</dbReference>
<dbReference type="Gene3D" id="2.60.120.10">
    <property type="entry name" value="Jelly Rolls"/>
    <property type="match status" value="1"/>
</dbReference>
<dbReference type="Proteomes" id="UP000001286">
    <property type="component" value="Chromosome"/>
</dbReference>
<evidence type="ECO:0000313" key="3">
    <source>
        <dbReference type="EMBL" id="CBW87145.1"/>
    </source>
</evidence>
<protein>
    <submittedName>
        <fullName evidence="3">Putative regulator</fullName>
    </submittedName>
</protein>